<dbReference type="Gene3D" id="3.30.40.10">
    <property type="entry name" value="Zinc/RING finger domain, C3HC4 (zinc finger)"/>
    <property type="match status" value="1"/>
</dbReference>
<gene>
    <name evidence="1" type="ORF">PXEA_LOCUS8927</name>
</gene>
<keyword evidence="2" id="KW-1185">Reference proteome</keyword>
<evidence type="ECO:0000313" key="1">
    <source>
        <dbReference type="EMBL" id="VEL15487.1"/>
    </source>
</evidence>
<dbReference type="PANTHER" id="PTHR13097">
    <property type="entry name" value="TRANSCRIPTION INITIATION FACTOR IIE, ALPHA SUBUNIT"/>
    <property type="match status" value="1"/>
</dbReference>
<dbReference type="EMBL" id="CAAALY010024762">
    <property type="protein sequence ID" value="VEL15487.1"/>
    <property type="molecule type" value="Genomic_DNA"/>
</dbReference>
<comment type="caution">
    <text evidence="1">The sequence shown here is derived from an EMBL/GenBank/DDBJ whole genome shotgun (WGS) entry which is preliminary data.</text>
</comment>
<dbReference type="SUPFAM" id="SSF57783">
    <property type="entry name" value="Zinc beta-ribbon"/>
    <property type="match status" value="1"/>
</dbReference>
<dbReference type="InterPro" id="IPR039997">
    <property type="entry name" value="TFE"/>
</dbReference>
<proteinExistence type="predicted"/>
<dbReference type="AlphaFoldDB" id="A0A448WMG8"/>
<dbReference type="GO" id="GO:0005673">
    <property type="term" value="C:transcription factor TFIIE complex"/>
    <property type="evidence" value="ECO:0007669"/>
    <property type="project" value="TreeGrafter"/>
</dbReference>
<dbReference type="OrthoDB" id="361102at2759"/>
<organism evidence="1 2">
    <name type="scientific">Protopolystoma xenopodis</name>
    <dbReference type="NCBI Taxonomy" id="117903"/>
    <lineage>
        <taxon>Eukaryota</taxon>
        <taxon>Metazoa</taxon>
        <taxon>Spiralia</taxon>
        <taxon>Lophotrochozoa</taxon>
        <taxon>Platyhelminthes</taxon>
        <taxon>Monogenea</taxon>
        <taxon>Polyopisthocotylea</taxon>
        <taxon>Polystomatidea</taxon>
        <taxon>Polystomatidae</taxon>
        <taxon>Protopolystoma</taxon>
    </lineage>
</organism>
<sequence length="96" mass="11085">MQRRLEAEQRQTTSRASFKCPGCQTTYTDLEVDRLVDVKQPDRLVCVYCRAEVVEEEDSASRTDARAMVAKFHQQVDYHAISLFSTLKLITLTTFH</sequence>
<dbReference type="PANTHER" id="PTHR13097:SF7">
    <property type="entry name" value="GENERAL TRANSCRIPTION FACTOR IIE SUBUNIT 1"/>
    <property type="match status" value="1"/>
</dbReference>
<dbReference type="Proteomes" id="UP000784294">
    <property type="component" value="Unassembled WGS sequence"/>
</dbReference>
<accession>A0A448WMG8</accession>
<dbReference type="InterPro" id="IPR013083">
    <property type="entry name" value="Znf_RING/FYVE/PHD"/>
</dbReference>
<evidence type="ECO:0000313" key="2">
    <source>
        <dbReference type="Proteomes" id="UP000784294"/>
    </source>
</evidence>
<reference evidence="1" key="1">
    <citation type="submission" date="2018-11" db="EMBL/GenBank/DDBJ databases">
        <authorList>
            <consortium name="Pathogen Informatics"/>
        </authorList>
    </citation>
    <scope>NUCLEOTIDE SEQUENCE</scope>
</reference>
<name>A0A448WMG8_9PLAT</name>
<dbReference type="GO" id="GO:0006367">
    <property type="term" value="P:transcription initiation at RNA polymerase II promoter"/>
    <property type="evidence" value="ECO:0007669"/>
    <property type="project" value="TreeGrafter"/>
</dbReference>
<protein>
    <submittedName>
        <fullName evidence="1">Uncharacterized protein</fullName>
    </submittedName>
</protein>